<protein>
    <submittedName>
        <fullName evidence="2">NERD domain-containing protein</fullName>
    </submittedName>
</protein>
<reference evidence="2 3" key="1">
    <citation type="submission" date="2019-11" db="EMBL/GenBank/DDBJ databases">
        <authorList>
            <person name="An D."/>
        </authorList>
    </citation>
    <scope>NUCLEOTIDE SEQUENCE [LARGE SCALE GENOMIC DNA]</scope>
    <source>
        <strain evidence="2 3">YIM 103518</strain>
    </source>
</reference>
<evidence type="ECO:0000313" key="3">
    <source>
        <dbReference type="Proteomes" id="UP000473854"/>
    </source>
</evidence>
<dbReference type="Proteomes" id="UP000473854">
    <property type="component" value="Unassembled WGS sequence"/>
</dbReference>
<dbReference type="PROSITE" id="PS50965">
    <property type="entry name" value="NERD"/>
    <property type="match status" value="1"/>
</dbReference>
<dbReference type="InterPro" id="IPR011528">
    <property type="entry name" value="NERD"/>
</dbReference>
<dbReference type="RefSeq" id="WP_154772717.1">
    <property type="nucleotide sequence ID" value="NZ_WLYL01000015.1"/>
</dbReference>
<sequence length="208" mass="24386">MPLLWMAIGFSVFITVIKILKPKIKGKAGEFAVQLHVKLYLKEKYIVLNDCTLPDDEKGTTQIDHILLSPYGIFVIETKNYKGWIFGGEYQKTWTQKLFKQSFKFQNPLHQNYKHVKVLENVLADVVDPSYIHSLVVFMPDCEFKTQMPKNVFKGASWTDHVKKYKEEVISPMKLKRIQLRIEKEVLEKSWQTNRAHVSNLRNKRDVS</sequence>
<feature type="domain" description="NERD" evidence="1">
    <location>
        <begin position="25"/>
        <end position="142"/>
    </location>
</feature>
<organism evidence="2 3">
    <name type="scientific">Acinetobacter faecalis</name>
    <dbReference type="NCBI Taxonomy" id="2665161"/>
    <lineage>
        <taxon>Bacteria</taxon>
        <taxon>Pseudomonadati</taxon>
        <taxon>Pseudomonadota</taxon>
        <taxon>Gammaproteobacteria</taxon>
        <taxon>Moraxellales</taxon>
        <taxon>Moraxellaceae</taxon>
        <taxon>Acinetobacter</taxon>
    </lineage>
</organism>
<proteinExistence type="predicted"/>
<evidence type="ECO:0000313" key="2">
    <source>
        <dbReference type="EMBL" id="MTD11067.1"/>
    </source>
</evidence>
<name>A0A6L6GF57_9GAMM</name>
<gene>
    <name evidence="2" type="ORF">GIX10_06395</name>
</gene>
<dbReference type="EMBL" id="WLYL01000015">
    <property type="protein sequence ID" value="MTD11067.1"/>
    <property type="molecule type" value="Genomic_DNA"/>
</dbReference>
<evidence type="ECO:0000259" key="1">
    <source>
        <dbReference type="PROSITE" id="PS50965"/>
    </source>
</evidence>
<dbReference type="AlphaFoldDB" id="A0A6L6GF57"/>
<comment type="caution">
    <text evidence="2">The sequence shown here is derived from an EMBL/GenBank/DDBJ whole genome shotgun (WGS) entry which is preliminary data.</text>
</comment>
<accession>A0A6L6GF57</accession>
<dbReference type="Pfam" id="PF08378">
    <property type="entry name" value="NERD"/>
    <property type="match status" value="1"/>
</dbReference>